<dbReference type="InterPro" id="IPR037205">
    <property type="entry name" value="ChaB_sf"/>
</dbReference>
<dbReference type="Proteomes" id="UP000325797">
    <property type="component" value="Chromosome"/>
</dbReference>
<dbReference type="AlphaFoldDB" id="A0A5J6N0B2"/>
<gene>
    <name evidence="1" type="ORF">FRZ61_28110</name>
</gene>
<dbReference type="SUPFAM" id="SSF140376">
    <property type="entry name" value="ChaB-like"/>
    <property type="match status" value="1"/>
</dbReference>
<evidence type="ECO:0000313" key="2">
    <source>
        <dbReference type="Proteomes" id="UP000325797"/>
    </source>
</evidence>
<protein>
    <submittedName>
        <fullName evidence="1">Cation transport regulator</fullName>
    </submittedName>
</protein>
<proteinExistence type="predicted"/>
<dbReference type="Gene3D" id="1.10.1740.70">
    <property type="entry name" value="ChaB"/>
    <property type="match status" value="1"/>
</dbReference>
<organism evidence="1 2">
    <name type="scientific">Hypericibacter adhaerens</name>
    <dbReference type="NCBI Taxonomy" id="2602016"/>
    <lineage>
        <taxon>Bacteria</taxon>
        <taxon>Pseudomonadati</taxon>
        <taxon>Pseudomonadota</taxon>
        <taxon>Alphaproteobacteria</taxon>
        <taxon>Rhodospirillales</taxon>
        <taxon>Dongiaceae</taxon>
        <taxon>Hypericibacter</taxon>
    </lineage>
</organism>
<accession>A0A5J6N0B2</accession>
<reference evidence="1 2" key="1">
    <citation type="submission" date="2019-08" db="EMBL/GenBank/DDBJ databases">
        <title>Hyperibacter terrae gen. nov., sp. nov. and Hyperibacter viscosus sp. nov., two new members in the family Rhodospirillaceae isolated from the rhizosphere of Hypericum perforatum.</title>
        <authorList>
            <person name="Noviana Z."/>
        </authorList>
    </citation>
    <scope>NUCLEOTIDE SEQUENCE [LARGE SCALE GENOMIC DNA]</scope>
    <source>
        <strain evidence="1 2">R5959</strain>
    </source>
</reference>
<name>A0A5J6N0B2_9PROT</name>
<keyword evidence="2" id="KW-1185">Reference proteome</keyword>
<dbReference type="OrthoDB" id="73307at2"/>
<dbReference type="Pfam" id="PF06150">
    <property type="entry name" value="ChaB"/>
    <property type="match status" value="1"/>
</dbReference>
<dbReference type="KEGG" id="hadh:FRZ61_28110"/>
<sequence length="71" mass="8115">MPYVVTDDLPPSVRRHLPPHAQEIYLAAFNNAWAEYAGSARREEIAHRVAWAAVKTQYVKAGDQWVPRERG</sequence>
<evidence type="ECO:0000313" key="1">
    <source>
        <dbReference type="EMBL" id="QEX22877.1"/>
    </source>
</evidence>
<dbReference type="EMBL" id="CP042582">
    <property type="protein sequence ID" value="QEX22877.1"/>
    <property type="molecule type" value="Genomic_DNA"/>
</dbReference>
<dbReference type="InterPro" id="IPR009317">
    <property type="entry name" value="ChaB"/>
</dbReference>